<dbReference type="GO" id="GO:0005886">
    <property type="term" value="C:plasma membrane"/>
    <property type="evidence" value="ECO:0007669"/>
    <property type="project" value="UniProtKB-SubCell"/>
</dbReference>
<name>V2QD06_9BACT</name>
<gene>
    <name evidence="8" type="primary">patA_2</name>
    <name evidence="8" type="ORF">N508_001380</name>
</gene>
<accession>V2QD06</accession>
<keyword evidence="3 7" id="KW-1003">Cell membrane</keyword>
<evidence type="ECO:0000313" key="9">
    <source>
        <dbReference type="Proteomes" id="UP000017429"/>
    </source>
</evidence>
<keyword evidence="4" id="KW-0812">Transmembrane</keyword>
<dbReference type="InterPro" id="IPR024194">
    <property type="entry name" value="Ac/AlaTfrase_AlgI/DltB"/>
</dbReference>
<dbReference type="PANTHER" id="PTHR13285:SF18">
    <property type="entry name" value="PROTEIN-CYSTEINE N-PALMITOYLTRANSFERASE RASP"/>
    <property type="match status" value="1"/>
</dbReference>
<evidence type="ECO:0000256" key="4">
    <source>
        <dbReference type="ARBA" id="ARBA00022692"/>
    </source>
</evidence>
<evidence type="ECO:0000256" key="6">
    <source>
        <dbReference type="ARBA" id="ARBA00023136"/>
    </source>
</evidence>
<keyword evidence="7 8" id="KW-0808">Transferase</keyword>
<organism evidence="8 9">
    <name type="scientific">Mucispirillum schaedleri ASF457</name>
    <dbReference type="NCBI Taxonomy" id="1379858"/>
    <lineage>
        <taxon>Bacteria</taxon>
        <taxon>Pseudomonadati</taxon>
        <taxon>Deferribacterota</taxon>
        <taxon>Deferribacteres</taxon>
        <taxon>Deferribacterales</taxon>
        <taxon>Mucispirillaceae</taxon>
        <taxon>Mucispirillum</taxon>
    </lineage>
</organism>
<proteinExistence type="inferred from homology"/>
<dbReference type="RefSeq" id="WP_023275663.1">
    <property type="nucleotide sequence ID" value="NZ_CP097562.1"/>
</dbReference>
<dbReference type="PANTHER" id="PTHR13285">
    <property type="entry name" value="ACYLTRANSFERASE"/>
    <property type="match status" value="1"/>
</dbReference>
<dbReference type="InterPro" id="IPR051085">
    <property type="entry name" value="MB_O-acyltransferase"/>
</dbReference>
<keyword evidence="9" id="KW-1185">Reference proteome</keyword>
<dbReference type="EC" id="2.3.1.-" evidence="8"/>
<dbReference type="eggNOG" id="COG1696">
    <property type="taxonomic scope" value="Bacteria"/>
</dbReference>
<evidence type="ECO:0000256" key="7">
    <source>
        <dbReference type="PIRNR" id="PIRNR016636"/>
    </source>
</evidence>
<dbReference type="Proteomes" id="UP000017429">
    <property type="component" value="Chromosome"/>
</dbReference>
<dbReference type="GO" id="GO:0042121">
    <property type="term" value="P:alginic acid biosynthetic process"/>
    <property type="evidence" value="ECO:0007669"/>
    <property type="project" value="InterPro"/>
</dbReference>
<comment type="subcellular location">
    <subcellularLocation>
        <location evidence="1">Cell membrane</location>
        <topology evidence="1">Multi-pass membrane protein</topology>
    </subcellularLocation>
</comment>
<dbReference type="InterPro" id="IPR004299">
    <property type="entry name" value="MBOAT_fam"/>
</dbReference>
<dbReference type="GO" id="GO:0016746">
    <property type="term" value="F:acyltransferase activity"/>
    <property type="evidence" value="ECO:0007669"/>
    <property type="project" value="UniProtKB-KW"/>
</dbReference>
<reference evidence="8" key="2">
    <citation type="submission" date="2022-05" db="EMBL/GenBank/DDBJ databases">
        <authorList>
            <person name="Proctor A.L."/>
            <person name="Phillips G.J."/>
            <person name="Wannemuehler M.J."/>
        </authorList>
    </citation>
    <scope>NUCLEOTIDE SEQUENCE</scope>
    <source>
        <strain evidence="8">ASF457</strain>
    </source>
</reference>
<evidence type="ECO:0000256" key="2">
    <source>
        <dbReference type="ARBA" id="ARBA00010323"/>
    </source>
</evidence>
<protein>
    <submittedName>
        <fullName evidence="8">Peptidoglycan O-acetyltransferase</fullName>
        <ecNumber evidence="8">2.3.1.-</ecNumber>
    </submittedName>
</protein>
<evidence type="ECO:0000256" key="5">
    <source>
        <dbReference type="ARBA" id="ARBA00022989"/>
    </source>
</evidence>
<dbReference type="OrthoDB" id="9805788at2"/>
<keyword evidence="7 8" id="KW-0012">Acyltransferase</keyword>
<keyword evidence="5" id="KW-1133">Transmembrane helix</keyword>
<dbReference type="PIRSF" id="PIRSF500217">
    <property type="entry name" value="AlgI"/>
    <property type="match status" value="1"/>
</dbReference>
<evidence type="ECO:0000256" key="1">
    <source>
        <dbReference type="ARBA" id="ARBA00004651"/>
    </source>
</evidence>
<reference evidence="8" key="3">
    <citation type="submission" date="2022-06" db="EMBL/GenBank/DDBJ databases">
        <title>Resources to Facilitate Use of the Altered Schaedler Flora (ASF) Mouse Model to Study Microbiome Function.</title>
        <authorList>
            <person name="Proctor A."/>
            <person name="Parvinroo S."/>
            <person name="Richie T."/>
            <person name="Jia X."/>
            <person name="Lee S.T.M."/>
            <person name="Karp P.D."/>
            <person name="Paley S."/>
            <person name="Kostic A.D."/>
            <person name="Pierre J.F."/>
            <person name="Wannemuehler M.J."/>
            <person name="Phillips G.J."/>
        </authorList>
    </citation>
    <scope>NUCLEOTIDE SEQUENCE</scope>
    <source>
        <strain evidence="8">ASF457</strain>
    </source>
</reference>
<reference evidence="8" key="1">
    <citation type="journal article" date="2014" name="Genome Announc.">
        <title>Draft genome sequences of the altered schaedler flora, a defined bacterial community from gnotobiotic mice.</title>
        <authorList>
            <person name="Wannemuehler M.J."/>
            <person name="Overstreet A.M."/>
            <person name="Ward D.V."/>
            <person name="Phillips G.J."/>
        </authorList>
    </citation>
    <scope>NUCLEOTIDE SEQUENCE</scope>
    <source>
        <strain evidence="8">ASF457</strain>
    </source>
</reference>
<keyword evidence="6 7" id="KW-0472">Membrane</keyword>
<dbReference type="EMBL" id="CP097562">
    <property type="protein sequence ID" value="USF24297.1"/>
    <property type="molecule type" value="Genomic_DNA"/>
</dbReference>
<evidence type="ECO:0000313" key="8">
    <source>
        <dbReference type="EMBL" id="USF24297.1"/>
    </source>
</evidence>
<dbReference type="KEGG" id="msch:N508_001380"/>
<sequence length="484" mass="55918">MVFSSFTFLIFFLPFTLIVLYSIPHKYRNTFLLIMSLIFYMWSSPQYLLVMIGVIIINYFVGIYIDKYDKTGGGRSAILKKKTLIIGIAVNVLVLFIFKYLSFTINSISEALQVFGFNGWIFKNIVLPVGISFYIFQSISYLVDIYRKEAPVQKSIKNLALYISMFPQLVAGPIVRYNSIAQDIEKQRNISFEVFILGLKIFITGLAKKVLIANQMAVIADTMFSQDASYLTAVNAWIGALAYTCQIYFDFSGYSDMAIGLGLMIGFRFPINFNYPYISYSITDFWRRWHISLSSWFKDYLYIPLGGNRVKVSRMYLNLLIVFIITGIWHGANWTFLVWGLFHGFFLIFEKITGLNKQEKYKPIRWLLTMLIVITAWVFFRADTIYDALQYIKAMFGLNSNAQELISSQLYLSNPLFYIIMAAGIVGSTPLVKKYFMQNIDISKPLNVSKRVLYIQNAVMVVLLAAVYIMLANNTYNPFIYFRF</sequence>
<dbReference type="Pfam" id="PF03062">
    <property type="entry name" value="MBOAT"/>
    <property type="match status" value="1"/>
</dbReference>
<dbReference type="AlphaFoldDB" id="V2QD06"/>
<comment type="similarity">
    <text evidence="2 7">Belongs to the membrane-bound acyltransferase family.</text>
</comment>
<dbReference type="InterPro" id="IPR028362">
    <property type="entry name" value="AlgI"/>
</dbReference>
<evidence type="ECO:0000256" key="3">
    <source>
        <dbReference type="ARBA" id="ARBA00022475"/>
    </source>
</evidence>
<dbReference type="PIRSF" id="PIRSF016636">
    <property type="entry name" value="AlgI_DltB"/>
    <property type="match status" value="1"/>
</dbReference>